<evidence type="ECO:0000313" key="4">
    <source>
        <dbReference type="Proteomes" id="UP001219525"/>
    </source>
</evidence>
<reference evidence="3" key="1">
    <citation type="submission" date="2023-03" db="EMBL/GenBank/DDBJ databases">
        <title>Massive genome expansion in bonnet fungi (Mycena s.s.) driven by repeated elements and novel gene families across ecological guilds.</title>
        <authorList>
            <consortium name="Lawrence Berkeley National Laboratory"/>
            <person name="Harder C.B."/>
            <person name="Miyauchi S."/>
            <person name="Viragh M."/>
            <person name="Kuo A."/>
            <person name="Thoen E."/>
            <person name="Andreopoulos B."/>
            <person name="Lu D."/>
            <person name="Skrede I."/>
            <person name="Drula E."/>
            <person name="Henrissat B."/>
            <person name="Morin E."/>
            <person name="Kohler A."/>
            <person name="Barry K."/>
            <person name="LaButti K."/>
            <person name="Morin E."/>
            <person name="Salamov A."/>
            <person name="Lipzen A."/>
            <person name="Mereny Z."/>
            <person name="Hegedus B."/>
            <person name="Baldrian P."/>
            <person name="Stursova M."/>
            <person name="Weitz H."/>
            <person name="Taylor A."/>
            <person name="Grigoriev I.V."/>
            <person name="Nagy L.G."/>
            <person name="Martin F."/>
            <person name="Kauserud H."/>
        </authorList>
    </citation>
    <scope>NUCLEOTIDE SEQUENCE</scope>
    <source>
        <strain evidence="3">9144</strain>
    </source>
</reference>
<sequence>MKFLNVSLVFAALATAAMALANADCETPTEPETRGNSDDEARDVIPEDCFQVMGCAGGTNQLQAGLLGVKLMMDVLSGFSLSCYYVSQWTDVVLIRLTWDRTVAEPKVVCRKFQLLNTSFTFDLLGCDAAAVCEAEVARECDPDQDSFIITEFSGTFKISSRVELTASFSEDEEECWSRSVVRRSGLRVVGRGRARDSAQPSPISPIEFRASVFSAPSRPDSPFTDSFAAVPPSLPGPRRLTTISGGAHAPAVRLARARVLGAGAPGLVLRGRGGPAAARCARRRLSAPSRGRAGWASGTRGTSRTSHQQAAFTQMIVGRGST</sequence>
<name>A0AAD6UKE4_9AGAR</name>
<dbReference type="Proteomes" id="UP001219525">
    <property type="component" value="Unassembled WGS sequence"/>
</dbReference>
<feature type="signal peptide" evidence="2">
    <location>
        <begin position="1"/>
        <end position="19"/>
    </location>
</feature>
<feature type="compositionally biased region" description="Polar residues" evidence="1">
    <location>
        <begin position="300"/>
        <end position="310"/>
    </location>
</feature>
<protein>
    <submittedName>
        <fullName evidence="3">Uncharacterized protein</fullName>
    </submittedName>
</protein>
<dbReference type="AlphaFoldDB" id="A0AAD6UKE4"/>
<proteinExistence type="predicted"/>
<feature type="region of interest" description="Disordered" evidence="1">
    <location>
        <begin position="283"/>
        <end position="310"/>
    </location>
</feature>
<accession>A0AAD6UKE4</accession>
<comment type="caution">
    <text evidence="3">The sequence shown here is derived from an EMBL/GenBank/DDBJ whole genome shotgun (WGS) entry which is preliminary data.</text>
</comment>
<gene>
    <name evidence="3" type="ORF">GGX14DRAFT_409144</name>
</gene>
<evidence type="ECO:0000256" key="1">
    <source>
        <dbReference type="SAM" id="MobiDB-lite"/>
    </source>
</evidence>
<evidence type="ECO:0000256" key="2">
    <source>
        <dbReference type="SAM" id="SignalP"/>
    </source>
</evidence>
<feature type="chain" id="PRO_5042266702" evidence="2">
    <location>
        <begin position="20"/>
        <end position="323"/>
    </location>
</feature>
<dbReference type="EMBL" id="JARJCW010000197">
    <property type="protein sequence ID" value="KAJ7187487.1"/>
    <property type="molecule type" value="Genomic_DNA"/>
</dbReference>
<organism evidence="3 4">
    <name type="scientific">Mycena pura</name>
    <dbReference type="NCBI Taxonomy" id="153505"/>
    <lineage>
        <taxon>Eukaryota</taxon>
        <taxon>Fungi</taxon>
        <taxon>Dikarya</taxon>
        <taxon>Basidiomycota</taxon>
        <taxon>Agaricomycotina</taxon>
        <taxon>Agaricomycetes</taxon>
        <taxon>Agaricomycetidae</taxon>
        <taxon>Agaricales</taxon>
        <taxon>Marasmiineae</taxon>
        <taxon>Mycenaceae</taxon>
        <taxon>Mycena</taxon>
    </lineage>
</organism>
<evidence type="ECO:0000313" key="3">
    <source>
        <dbReference type="EMBL" id="KAJ7187487.1"/>
    </source>
</evidence>
<keyword evidence="4" id="KW-1185">Reference proteome</keyword>
<keyword evidence="2" id="KW-0732">Signal</keyword>